<evidence type="ECO:0000256" key="4">
    <source>
        <dbReference type="ARBA" id="ARBA00022827"/>
    </source>
</evidence>
<evidence type="ECO:0000256" key="7">
    <source>
        <dbReference type="ARBA" id="ARBA00038897"/>
    </source>
</evidence>
<dbReference type="GO" id="GO:1903457">
    <property type="term" value="P:lactate catabolic process"/>
    <property type="evidence" value="ECO:0007669"/>
    <property type="project" value="TreeGrafter"/>
</dbReference>
<dbReference type="OrthoDB" id="26910at2157"/>
<protein>
    <recommendedName>
        <fullName evidence="7">D-lactate dehydrogenase (cytochrome)</fullName>
        <ecNumber evidence="7">1.1.2.4</ecNumber>
    </recommendedName>
</protein>
<dbReference type="SUPFAM" id="SSF56176">
    <property type="entry name" value="FAD-binding/transporter-associated domain-like"/>
    <property type="match status" value="1"/>
</dbReference>
<sequence length="457" mass="51040">MWDEEKIRLVYESDTGRLKSGIPDIVVIPRTAEEVSSILKFANETKTKVTVKGGGTTWEGETVADGGILLDMKGMNRLIEVNPAQGWITAEAGITWIKLYSELKRKGMTFRGAPDNLVSTLGGAISTSGYSYHCTKYGSIADQVLQLEVVLPGGDIINCGSNKIGGRVYGADPLPLFKTSLGTFGIITKVTLRAYQYTSHNPAYITGFIYDDIEKAVSDLPVIAEKCSPDILFFGSNTREFTMKYREVLIEETKKLGCSYSRKIPYLVQLYSNYANLVKKEMPERINFIFTGYEGTKKGTKKLSSAAKGKRFIEYSVEDEYIVRGKALWRMLTLGGHVPALCDCVVPRERAGEIIRSGIEEFEKTGFNPVVYGLLLPGHFSIGIGFYTSVQRSQIQKYENVRREIYEKTLSLGGTAYKYGGLRKSVAERSIGSGFYLMDRFKKYIDRNNILNCDVLF</sequence>
<proteinExistence type="inferred from homology"/>
<accession>A0A062V589</accession>
<dbReference type="InterPro" id="IPR016169">
    <property type="entry name" value="FAD-bd_PCMH_sub2"/>
</dbReference>
<comment type="caution">
    <text evidence="9">The sequence shown here is derived from an EMBL/GenBank/DDBJ whole genome shotgun (WGS) entry which is preliminary data.</text>
</comment>
<dbReference type="Proteomes" id="UP000027153">
    <property type="component" value="Unassembled WGS sequence"/>
</dbReference>
<dbReference type="Gene3D" id="3.30.465.10">
    <property type="match status" value="1"/>
</dbReference>
<keyword evidence="5" id="KW-0809">Transit peptide</keyword>
<evidence type="ECO:0000256" key="2">
    <source>
        <dbReference type="ARBA" id="ARBA00008000"/>
    </source>
</evidence>
<gene>
    <name evidence="9" type="ORF">ANME2D_00899</name>
</gene>
<dbReference type="GO" id="GO:0071949">
    <property type="term" value="F:FAD binding"/>
    <property type="evidence" value="ECO:0007669"/>
    <property type="project" value="InterPro"/>
</dbReference>
<dbReference type="InterPro" id="IPR016166">
    <property type="entry name" value="FAD-bd_PCMH"/>
</dbReference>
<evidence type="ECO:0000256" key="6">
    <source>
        <dbReference type="ARBA" id="ARBA00023002"/>
    </source>
</evidence>
<dbReference type="EC" id="1.1.2.4" evidence="7"/>
<keyword evidence="4" id="KW-0274">FAD</keyword>
<dbReference type="SUPFAM" id="SSF55103">
    <property type="entry name" value="FAD-linked oxidases, C-terminal domain"/>
    <property type="match status" value="1"/>
</dbReference>
<dbReference type="RefSeq" id="WP_048089383.1">
    <property type="nucleotide sequence ID" value="NZ_JMIY01000002.1"/>
</dbReference>
<keyword evidence="6" id="KW-0560">Oxidoreductase</keyword>
<evidence type="ECO:0000256" key="3">
    <source>
        <dbReference type="ARBA" id="ARBA00022630"/>
    </source>
</evidence>
<name>A0A062V589_9EURY</name>
<dbReference type="InterPro" id="IPR004113">
    <property type="entry name" value="FAD-bd_oxidored_4_C"/>
</dbReference>
<evidence type="ECO:0000256" key="5">
    <source>
        <dbReference type="ARBA" id="ARBA00022946"/>
    </source>
</evidence>
<dbReference type="PANTHER" id="PTHR11748">
    <property type="entry name" value="D-LACTATE DEHYDROGENASE"/>
    <property type="match status" value="1"/>
</dbReference>
<dbReference type="GO" id="GO:0008720">
    <property type="term" value="F:D-lactate dehydrogenase (NAD+) activity"/>
    <property type="evidence" value="ECO:0007669"/>
    <property type="project" value="TreeGrafter"/>
</dbReference>
<feature type="domain" description="FAD-binding PCMH-type" evidence="8">
    <location>
        <begin position="19"/>
        <end position="197"/>
    </location>
</feature>
<dbReference type="PROSITE" id="PS51387">
    <property type="entry name" value="FAD_PCMH"/>
    <property type="match status" value="1"/>
</dbReference>
<comment type="similarity">
    <text evidence="2">Belongs to the FAD-binding oxidoreductase/transferase type 4 family.</text>
</comment>
<dbReference type="EMBL" id="JMIY01000002">
    <property type="protein sequence ID" value="KCZ72472.1"/>
    <property type="molecule type" value="Genomic_DNA"/>
</dbReference>
<keyword evidence="3" id="KW-0285">Flavoprotein</keyword>
<dbReference type="GO" id="GO:0004458">
    <property type="term" value="F:D-lactate dehydrogenase (cytochrome) activity"/>
    <property type="evidence" value="ECO:0007669"/>
    <property type="project" value="UniProtKB-EC"/>
</dbReference>
<evidence type="ECO:0000259" key="8">
    <source>
        <dbReference type="PROSITE" id="PS51387"/>
    </source>
</evidence>
<dbReference type="Pfam" id="PF01565">
    <property type="entry name" value="FAD_binding_4"/>
    <property type="match status" value="1"/>
</dbReference>
<evidence type="ECO:0000313" key="10">
    <source>
        <dbReference type="Proteomes" id="UP000027153"/>
    </source>
</evidence>
<reference evidence="9 10" key="1">
    <citation type="journal article" date="2013" name="Nature">
        <title>Anaerobic oxidation of methane coupled to nitrate reduction in a novel archaeal lineage.</title>
        <authorList>
            <person name="Haroon M.F."/>
            <person name="Hu S."/>
            <person name="Shi Y."/>
            <person name="Imelfort M."/>
            <person name="Keller J."/>
            <person name="Hugenholtz P."/>
            <person name="Yuan Z."/>
            <person name="Tyson G.W."/>
        </authorList>
    </citation>
    <scope>NUCLEOTIDE SEQUENCE [LARGE SCALE GENOMIC DNA]</scope>
    <source>
        <strain evidence="9 10">ANME-2d</strain>
    </source>
</reference>
<evidence type="ECO:0000256" key="1">
    <source>
        <dbReference type="ARBA" id="ARBA00001974"/>
    </source>
</evidence>
<comment type="cofactor">
    <cofactor evidence="1">
        <name>FAD</name>
        <dbReference type="ChEBI" id="CHEBI:57692"/>
    </cofactor>
</comment>
<dbReference type="InterPro" id="IPR006094">
    <property type="entry name" value="Oxid_FAD_bind_N"/>
</dbReference>
<dbReference type="PANTHER" id="PTHR11748:SF111">
    <property type="entry name" value="D-LACTATE DEHYDROGENASE, MITOCHONDRIAL-RELATED"/>
    <property type="match status" value="1"/>
</dbReference>
<dbReference type="AlphaFoldDB" id="A0A062V589"/>
<evidence type="ECO:0000313" key="9">
    <source>
        <dbReference type="EMBL" id="KCZ72472.1"/>
    </source>
</evidence>
<dbReference type="Pfam" id="PF02913">
    <property type="entry name" value="FAD-oxidase_C"/>
    <property type="match status" value="1"/>
</dbReference>
<keyword evidence="10" id="KW-1185">Reference proteome</keyword>
<dbReference type="InterPro" id="IPR036318">
    <property type="entry name" value="FAD-bd_PCMH-like_sf"/>
</dbReference>
<dbReference type="InterPro" id="IPR016164">
    <property type="entry name" value="FAD-linked_Oxase-like_C"/>
</dbReference>
<organism evidence="9 10">
    <name type="scientific">Candidatus Methanoperedens nitratireducens</name>
    <dbReference type="NCBI Taxonomy" id="1392998"/>
    <lineage>
        <taxon>Archaea</taxon>
        <taxon>Methanobacteriati</taxon>
        <taxon>Methanobacteriota</taxon>
        <taxon>Stenosarchaea group</taxon>
        <taxon>Methanomicrobia</taxon>
        <taxon>Methanosarcinales</taxon>
        <taxon>ANME-2 cluster</taxon>
        <taxon>Candidatus Methanoperedentaceae</taxon>
        <taxon>Candidatus Methanoperedens</taxon>
    </lineage>
</organism>